<keyword evidence="3" id="KW-1185">Reference proteome</keyword>
<evidence type="ECO:0000313" key="2">
    <source>
        <dbReference type="EMBL" id="SFL74152.1"/>
    </source>
</evidence>
<dbReference type="PANTHER" id="PTHR38440:SF1">
    <property type="entry name" value="UPF0398 PROTEIN SPR0331"/>
    <property type="match status" value="1"/>
</dbReference>
<dbReference type="Pfam" id="PF06908">
    <property type="entry name" value="YpsA"/>
    <property type="match status" value="1"/>
</dbReference>
<organism evidence="2 3">
    <name type="scientific">Salibacterium qingdaonense</name>
    <dbReference type="NCBI Taxonomy" id="266892"/>
    <lineage>
        <taxon>Bacteria</taxon>
        <taxon>Bacillati</taxon>
        <taxon>Bacillota</taxon>
        <taxon>Bacilli</taxon>
        <taxon>Bacillales</taxon>
        <taxon>Bacillaceae</taxon>
    </lineage>
</organism>
<dbReference type="SUPFAM" id="SSF102405">
    <property type="entry name" value="MCP/YpsA-like"/>
    <property type="match status" value="1"/>
</dbReference>
<dbReference type="OrthoDB" id="2301957at2"/>
<dbReference type="RefSeq" id="WP_090926102.1">
    <property type="nucleotide sequence ID" value="NZ_FOTY01000004.1"/>
</dbReference>
<dbReference type="NCBIfam" id="NF010181">
    <property type="entry name" value="PRK13660.1"/>
    <property type="match status" value="1"/>
</dbReference>
<dbReference type="InterPro" id="IPR010697">
    <property type="entry name" value="YspA"/>
</dbReference>
<reference evidence="2 3" key="1">
    <citation type="submission" date="2016-10" db="EMBL/GenBank/DDBJ databases">
        <authorList>
            <person name="de Groot N.N."/>
        </authorList>
    </citation>
    <scope>NUCLEOTIDE SEQUENCE [LARGE SCALE GENOMIC DNA]</scope>
    <source>
        <strain evidence="2 3">CGMCC 1.6134</strain>
    </source>
</reference>
<dbReference type="Gene3D" id="3.40.50.450">
    <property type="match status" value="1"/>
</dbReference>
<protein>
    <recommendedName>
        <fullName evidence="1">UPF0398 protein SAMN04488054_104133</fullName>
    </recommendedName>
</protein>
<accession>A0A1I4K5W0</accession>
<gene>
    <name evidence="2" type="ORF">SAMN04488054_104133</name>
</gene>
<dbReference type="PANTHER" id="PTHR38440">
    <property type="entry name" value="UPF0398 PROTEIN YPSA"/>
    <property type="match status" value="1"/>
</dbReference>
<dbReference type="PIRSF" id="PIRSF021290">
    <property type="entry name" value="DUF1273"/>
    <property type="match status" value="1"/>
</dbReference>
<sequence>MKVLAVSGYKPRELGIFSPDADEITYIKKTIQAKIGGFLEEGLEWVVVSGQPGVEQWTAEVVIELKEEGQNIRLAVLPPFLHQDSIWPDHARERYQKIIAKADYVEAVSKKEYENPGQLRAKNDFIIRKTDGLLVLYTEEQPGSPEYYLEAAERKAASGHYLVYRITPDDLQQTVEEEMLRMSDDME</sequence>
<evidence type="ECO:0000313" key="3">
    <source>
        <dbReference type="Proteomes" id="UP000199668"/>
    </source>
</evidence>
<dbReference type="STRING" id="266892.SAMN04488054_104133"/>
<dbReference type="AlphaFoldDB" id="A0A1I4K5W0"/>
<dbReference type="EMBL" id="FOTY01000004">
    <property type="protein sequence ID" value="SFL74152.1"/>
    <property type="molecule type" value="Genomic_DNA"/>
</dbReference>
<dbReference type="Proteomes" id="UP000199668">
    <property type="component" value="Unassembled WGS sequence"/>
</dbReference>
<name>A0A1I4K5W0_9BACI</name>
<evidence type="ECO:0000256" key="1">
    <source>
        <dbReference type="HAMAP-Rule" id="MF_01575"/>
    </source>
</evidence>
<proteinExistence type="inferred from homology"/>
<comment type="similarity">
    <text evidence="1">Belongs to the UPF0398 family.</text>
</comment>
<dbReference type="HAMAP" id="MF_01575">
    <property type="entry name" value="UPF0398"/>
    <property type="match status" value="1"/>
</dbReference>